<evidence type="ECO:0000256" key="3">
    <source>
        <dbReference type="RuleBase" id="RU003457"/>
    </source>
</evidence>
<dbReference type="RefSeq" id="WP_069327739.1">
    <property type="nucleotide sequence ID" value="NZ_MDER01000039.1"/>
</dbReference>
<dbReference type="PIRSF" id="PIRSF006232">
    <property type="entry name" value="Pirin"/>
    <property type="match status" value="1"/>
</dbReference>
<comment type="similarity">
    <text evidence="1 3">Belongs to the pirin family.</text>
</comment>
<evidence type="ECO:0000313" key="6">
    <source>
        <dbReference type="EMBL" id="ODP28332.1"/>
    </source>
</evidence>
<dbReference type="InterPro" id="IPR003829">
    <property type="entry name" value="Pirin_N_dom"/>
</dbReference>
<keyword evidence="6" id="KW-0560">Oxidoreductase</keyword>
<feature type="domain" description="Pirin N-terminal" evidence="4">
    <location>
        <begin position="15"/>
        <end position="118"/>
    </location>
</feature>
<comment type="caution">
    <text evidence="6">The sequence shown here is derived from an EMBL/GenBank/DDBJ whole genome shotgun (WGS) entry which is preliminary data.</text>
</comment>
<dbReference type="AlphaFoldDB" id="A0A1E3L3D8"/>
<dbReference type="GO" id="GO:0051213">
    <property type="term" value="F:dioxygenase activity"/>
    <property type="evidence" value="ECO:0007669"/>
    <property type="project" value="UniProtKB-KW"/>
</dbReference>
<name>A0A1E3L3D8_9BACL</name>
<evidence type="ECO:0000313" key="7">
    <source>
        <dbReference type="Proteomes" id="UP000094578"/>
    </source>
</evidence>
<accession>A0A1E3L3D8</accession>
<dbReference type="SUPFAM" id="SSF51182">
    <property type="entry name" value="RmlC-like cupins"/>
    <property type="match status" value="1"/>
</dbReference>
<evidence type="ECO:0000256" key="2">
    <source>
        <dbReference type="PIRSR" id="PIRSR006232-1"/>
    </source>
</evidence>
<feature type="binding site" evidence="2">
    <location>
        <position position="57"/>
    </location>
    <ligand>
        <name>Fe cation</name>
        <dbReference type="ChEBI" id="CHEBI:24875"/>
    </ligand>
</feature>
<feature type="binding site" evidence="2">
    <location>
        <position position="101"/>
    </location>
    <ligand>
        <name>Fe cation</name>
        <dbReference type="ChEBI" id="CHEBI:24875"/>
    </ligand>
</feature>
<feature type="domain" description="Quercetin 2,3-dioxygenase C-terminal cupin" evidence="5">
    <location>
        <begin position="147"/>
        <end position="232"/>
    </location>
</feature>
<evidence type="ECO:0000256" key="1">
    <source>
        <dbReference type="ARBA" id="ARBA00008416"/>
    </source>
</evidence>
<reference evidence="6 7" key="1">
    <citation type="submission" date="2016-08" db="EMBL/GenBank/DDBJ databases">
        <title>Genome sequencing of Paenibacillus sp. TI45-13ar, isolated from Korean traditional nuruk.</title>
        <authorList>
            <person name="Kim S.-J."/>
        </authorList>
    </citation>
    <scope>NUCLEOTIDE SEQUENCE [LARGE SCALE GENOMIC DNA]</scope>
    <source>
        <strain evidence="6 7">TI45-13ar</strain>
    </source>
</reference>
<dbReference type="PANTHER" id="PTHR43212:SF3">
    <property type="entry name" value="QUERCETIN 2,3-DIOXYGENASE"/>
    <property type="match status" value="1"/>
</dbReference>
<dbReference type="CDD" id="cd02910">
    <property type="entry name" value="cupin_Yhhw_N"/>
    <property type="match status" value="1"/>
</dbReference>
<feature type="binding site" evidence="2">
    <location>
        <position position="103"/>
    </location>
    <ligand>
        <name>Fe cation</name>
        <dbReference type="ChEBI" id="CHEBI:24875"/>
    </ligand>
</feature>
<dbReference type="STRING" id="1886670.PTI45_02322"/>
<dbReference type="InterPro" id="IPR012093">
    <property type="entry name" value="Pirin"/>
</dbReference>
<dbReference type="PATRIC" id="fig|1886670.3.peg.2362"/>
<dbReference type="GO" id="GO:0046872">
    <property type="term" value="F:metal ion binding"/>
    <property type="evidence" value="ECO:0007669"/>
    <property type="project" value="UniProtKB-KW"/>
</dbReference>
<comment type="cofactor">
    <cofactor evidence="2">
        <name>Fe cation</name>
        <dbReference type="ChEBI" id="CHEBI:24875"/>
    </cofactor>
    <text evidence="2">Binds 1 Fe cation per subunit.</text>
</comment>
<dbReference type="Pfam" id="PF17954">
    <property type="entry name" value="Pirin_C_2"/>
    <property type="match status" value="1"/>
</dbReference>
<organism evidence="6 7">
    <name type="scientific">Paenibacillus nuruki</name>
    <dbReference type="NCBI Taxonomy" id="1886670"/>
    <lineage>
        <taxon>Bacteria</taxon>
        <taxon>Bacillati</taxon>
        <taxon>Bacillota</taxon>
        <taxon>Bacilli</taxon>
        <taxon>Bacillales</taxon>
        <taxon>Paenibacillaceae</taxon>
        <taxon>Paenibacillus</taxon>
    </lineage>
</organism>
<dbReference type="InterPro" id="IPR041602">
    <property type="entry name" value="Quercetinase_C"/>
</dbReference>
<dbReference type="PANTHER" id="PTHR43212">
    <property type="entry name" value="QUERCETIN 2,3-DIOXYGENASE"/>
    <property type="match status" value="1"/>
</dbReference>
<keyword evidence="6" id="KW-0223">Dioxygenase</keyword>
<dbReference type="InterPro" id="IPR011051">
    <property type="entry name" value="RmlC_Cupin_sf"/>
</dbReference>
<dbReference type="Proteomes" id="UP000094578">
    <property type="component" value="Unassembled WGS sequence"/>
</dbReference>
<feature type="binding site" evidence="2">
    <location>
        <position position="59"/>
    </location>
    <ligand>
        <name>Fe cation</name>
        <dbReference type="ChEBI" id="CHEBI:24875"/>
    </ligand>
</feature>
<proteinExistence type="inferred from homology"/>
<dbReference type="InterPro" id="IPR014710">
    <property type="entry name" value="RmlC-like_jellyroll"/>
</dbReference>
<evidence type="ECO:0000259" key="4">
    <source>
        <dbReference type="Pfam" id="PF02678"/>
    </source>
</evidence>
<dbReference type="Gene3D" id="2.60.120.10">
    <property type="entry name" value="Jelly Rolls"/>
    <property type="match status" value="2"/>
</dbReference>
<sequence>MFTRYPAEERFSFDRGWLQGSHSFSFSEYQDPNNVSFGPLRVFNDDVIAPSRGFGAHPHSDMEIVSIILEGQLRHEDNIGNVAVSSFGGVQRMSAGTGVVHTEHNASDETHCNLLQLWFEPEARGLKPSYMSSSYNPASLNGQLLPIVSRQGGENQATIHQDMTIYLSRLEKGQEIPFVQHPDRRTYVFVIQGSLTMNQEHLLSKRDAVRIEQETHLQMTAEEPVFFLLIDLP</sequence>
<dbReference type="EMBL" id="MDER01000039">
    <property type="protein sequence ID" value="ODP28332.1"/>
    <property type="molecule type" value="Genomic_DNA"/>
</dbReference>
<protein>
    <submittedName>
        <fullName evidence="6">Putative quercetin 2,3-dioxygenase</fullName>
    </submittedName>
</protein>
<evidence type="ECO:0000259" key="5">
    <source>
        <dbReference type="Pfam" id="PF17954"/>
    </source>
</evidence>
<keyword evidence="2" id="KW-0479">Metal-binding</keyword>
<gene>
    <name evidence="6" type="ORF">PTI45_02322</name>
</gene>
<keyword evidence="7" id="KW-1185">Reference proteome</keyword>
<keyword evidence="2" id="KW-0408">Iron</keyword>
<dbReference type="Pfam" id="PF02678">
    <property type="entry name" value="Pirin"/>
    <property type="match status" value="1"/>
</dbReference>